<keyword evidence="1" id="KW-0812">Transmembrane</keyword>
<feature type="transmembrane region" description="Helical" evidence="1">
    <location>
        <begin position="344"/>
        <end position="364"/>
    </location>
</feature>
<feature type="transmembrane region" description="Helical" evidence="1">
    <location>
        <begin position="320"/>
        <end position="338"/>
    </location>
</feature>
<feature type="transmembrane region" description="Helical" evidence="1">
    <location>
        <begin position="186"/>
        <end position="209"/>
    </location>
</feature>
<organism evidence="2 3">
    <name type="scientific">Methanosarcina mazei</name>
    <name type="common">Methanosarcina frisia</name>
    <dbReference type="NCBI Taxonomy" id="2209"/>
    <lineage>
        <taxon>Archaea</taxon>
        <taxon>Methanobacteriati</taxon>
        <taxon>Methanobacteriota</taxon>
        <taxon>Stenosarchaea group</taxon>
        <taxon>Methanomicrobia</taxon>
        <taxon>Methanosarcinales</taxon>
        <taxon>Methanosarcinaceae</taxon>
        <taxon>Methanosarcina</taxon>
    </lineage>
</organism>
<reference evidence="2 3" key="1">
    <citation type="journal article" date="2015" name="ISME J.">
        <title>Genomic and phenotypic differentiation among Methanosarcina mazei populations from Columbia River sediment.</title>
        <authorList>
            <person name="Youngblut N.D."/>
            <person name="Wirth J.S."/>
            <person name="Henriksen J.R."/>
            <person name="Smith M."/>
            <person name="Simon H."/>
            <person name="Metcalf W.W."/>
            <person name="Whitaker R.J."/>
        </authorList>
    </citation>
    <scope>NUCLEOTIDE SEQUENCE [LARGE SCALE GENOMIC DNA]</scope>
    <source>
        <strain evidence="2 3">3.F.T.2.1</strain>
    </source>
</reference>
<sequence>MINIYVVSMSRERKILFILLTLTFTLPLLMFNGSIDDFAPKHIIIINDLSENSFLSTEHYNIQVPGYYILGAILKQVVNLSTKSLLFYPIQLIPYVIVFFTLIYKLSNNYIFSALITFIEFISGATGTTKIFLWVHGIGSILFYISIILLLNAMKENQSKKPEVILLLIISGSSLVFISYNLFAMLLIFLISVFVIFTIFNTFKFNLYINNPSAVKSISKFLQNICLILIAVELGLSDFFYRSMVPTLKQSQYFELSGIEKLLVYYFNRSSETALGDFILSFPHILSIISGIKYTILLCSIFIFFSAIRNKIIERKPINQFDLVTGAFVLMTGIYGFVRLYIGGVIVTLLYIPGILCTAWLYRFSRTYRSWTLFVLILLLILVPVYEFNLYSNKLTNIDKNNFGSINDSSSWYFRHTTDSIAVSDELTKNLFLLYFYENTHNFNNPDVYNSIQSLFPKDVLFLAQRSTPTITSEKYYIINYKLNANSLQNWIVIKSWNYSRIQLEENHLINNIYETNSISIFN</sequence>
<dbReference type="AlphaFoldDB" id="A0A0F8GS31"/>
<feature type="transmembrane region" description="Helical" evidence="1">
    <location>
        <begin position="133"/>
        <end position="152"/>
    </location>
</feature>
<feature type="transmembrane region" description="Helical" evidence="1">
    <location>
        <begin position="285"/>
        <end position="308"/>
    </location>
</feature>
<keyword evidence="1" id="KW-0472">Membrane</keyword>
<feature type="transmembrane region" description="Helical" evidence="1">
    <location>
        <begin position="164"/>
        <end position="180"/>
    </location>
</feature>
<comment type="caution">
    <text evidence="2">The sequence shown here is derived from an EMBL/GenBank/DDBJ whole genome shotgun (WGS) entry which is preliminary data.</text>
</comment>
<dbReference type="Proteomes" id="UP000034424">
    <property type="component" value="Unassembled WGS sequence"/>
</dbReference>
<feature type="transmembrane region" description="Helical" evidence="1">
    <location>
        <begin position="15"/>
        <end position="35"/>
    </location>
</feature>
<feature type="transmembrane region" description="Helical" evidence="1">
    <location>
        <begin position="85"/>
        <end position="103"/>
    </location>
</feature>
<accession>A0A0F8GS31</accession>
<protein>
    <recommendedName>
        <fullName evidence="4">Glycosyltransferase RgtA/B/C/D-like domain-containing protein</fullName>
    </recommendedName>
</protein>
<dbReference type="EMBL" id="JJPL01000034">
    <property type="protein sequence ID" value="KKG67231.1"/>
    <property type="molecule type" value="Genomic_DNA"/>
</dbReference>
<proteinExistence type="predicted"/>
<feature type="transmembrane region" description="Helical" evidence="1">
    <location>
        <begin position="221"/>
        <end position="241"/>
    </location>
</feature>
<feature type="transmembrane region" description="Helical" evidence="1">
    <location>
        <begin position="371"/>
        <end position="391"/>
    </location>
</feature>
<evidence type="ECO:0008006" key="4">
    <source>
        <dbReference type="Google" id="ProtNLM"/>
    </source>
</evidence>
<evidence type="ECO:0000313" key="2">
    <source>
        <dbReference type="EMBL" id="KKG67231.1"/>
    </source>
</evidence>
<keyword evidence="1" id="KW-1133">Transmembrane helix</keyword>
<name>A0A0F8GS31_METMZ</name>
<gene>
    <name evidence="2" type="ORF">DU67_20035</name>
</gene>
<dbReference type="PATRIC" id="fig|2209.70.peg.4374"/>
<evidence type="ECO:0000313" key="3">
    <source>
        <dbReference type="Proteomes" id="UP000034424"/>
    </source>
</evidence>
<feature type="transmembrane region" description="Helical" evidence="1">
    <location>
        <begin position="110"/>
        <end position="127"/>
    </location>
</feature>
<evidence type="ECO:0000256" key="1">
    <source>
        <dbReference type="SAM" id="Phobius"/>
    </source>
</evidence>